<dbReference type="EMBL" id="JAFCJH010000064">
    <property type="protein sequence ID" value="MBR0800856.1"/>
    <property type="molecule type" value="Genomic_DNA"/>
</dbReference>
<dbReference type="Proteomes" id="UP001315278">
    <property type="component" value="Unassembled WGS sequence"/>
</dbReference>
<proteinExistence type="predicted"/>
<evidence type="ECO:0000313" key="2">
    <source>
        <dbReference type="EMBL" id="MBR0800856.1"/>
    </source>
</evidence>
<name>A0ABS5FVI9_9BRAD</name>
<gene>
    <name evidence="2" type="ORF">JQ615_36395</name>
</gene>
<protein>
    <submittedName>
        <fullName evidence="2">Uncharacterized protein</fullName>
    </submittedName>
</protein>
<comment type="caution">
    <text evidence="2">The sequence shown here is derived from an EMBL/GenBank/DDBJ whole genome shotgun (WGS) entry which is preliminary data.</text>
</comment>
<accession>A0ABS5FVI9</accession>
<sequence length="157" mass="17190">MADCNCDPATARGSGTQQARRHFADHLDRKTKPNLLLSLVDRQNHTLTVLRRLEPKSDHVRFRRHIPYLPLLLTSGEQVLAGLRHPGKINRPLLSSRPEPQADKGAEGAEENPRIGEHVAALGLGDEPADREPIKIPIQMDACIGQIINPSGGTAPN</sequence>
<reference evidence="3" key="1">
    <citation type="journal article" date="2021" name="ISME J.">
        <title>Evolutionary origin and ecological implication of a unique nif island in free-living Bradyrhizobium lineages.</title>
        <authorList>
            <person name="Tao J."/>
        </authorList>
    </citation>
    <scope>NUCLEOTIDE SEQUENCE [LARGE SCALE GENOMIC DNA]</scope>
    <source>
        <strain evidence="3">SZCCT0434</strain>
    </source>
</reference>
<dbReference type="RefSeq" id="WP_212495098.1">
    <property type="nucleotide sequence ID" value="NZ_JAFCJH010000064.1"/>
</dbReference>
<feature type="region of interest" description="Disordered" evidence="1">
    <location>
        <begin position="88"/>
        <end position="118"/>
    </location>
</feature>
<evidence type="ECO:0000313" key="3">
    <source>
        <dbReference type="Proteomes" id="UP001315278"/>
    </source>
</evidence>
<keyword evidence="3" id="KW-1185">Reference proteome</keyword>
<organism evidence="2 3">
    <name type="scientific">Bradyrhizobium jicamae</name>
    <dbReference type="NCBI Taxonomy" id="280332"/>
    <lineage>
        <taxon>Bacteria</taxon>
        <taxon>Pseudomonadati</taxon>
        <taxon>Pseudomonadota</taxon>
        <taxon>Alphaproteobacteria</taxon>
        <taxon>Hyphomicrobiales</taxon>
        <taxon>Nitrobacteraceae</taxon>
        <taxon>Bradyrhizobium</taxon>
    </lineage>
</organism>
<evidence type="ECO:0000256" key="1">
    <source>
        <dbReference type="SAM" id="MobiDB-lite"/>
    </source>
</evidence>
<feature type="compositionally biased region" description="Basic and acidic residues" evidence="1">
    <location>
        <begin position="100"/>
        <end position="117"/>
    </location>
</feature>